<feature type="compositionally biased region" description="Polar residues" evidence="1">
    <location>
        <begin position="14"/>
        <end position="24"/>
    </location>
</feature>
<evidence type="ECO:0000313" key="3">
    <source>
        <dbReference type="Proteomes" id="UP000270094"/>
    </source>
</evidence>
<gene>
    <name evidence="2" type="ORF">SVUK_LOCUS15035</name>
</gene>
<organism evidence="2 3">
    <name type="scientific">Strongylus vulgaris</name>
    <name type="common">Blood worm</name>
    <dbReference type="NCBI Taxonomy" id="40348"/>
    <lineage>
        <taxon>Eukaryota</taxon>
        <taxon>Metazoa</taxon>
        <taxon>Ecdysozoa</taxon>
        <taxon>Nematoda</taxon>
        <taxon>Chromadorea</taxon>
        <taxon>Rhabditida</taxon>
        <taxon>Rhabditina</taxon>
        <taxon>Rhabditomorpha</taxon>
        <taxon>Strongyloidea</taxon>
        <taxon>Strongylidae</taxon>
        <taxon>Strongylus</taxon>
    </lineage>
</organism>
<name>A0A3P7JUY8_STRVU</name>
<evidence type="ECO:0000313" key="2">
    <source>
        <dbReference type="EMBL" id="VDM80037.1"/>
    </source>
</evidence>
<keyword evidence="3" id="KW-1185">Reference proteome</keyword>
<dbReference type="OrthoDB" id="407959at2759"/>
<feature type="region of interest" description="Disordered" evidence="1">
    <location>
        <begin position="1"/>
        <end position="30"/>
    </location>
</feature>
<dbReference type="AlphaFoldDB" id="A0A3P7JUY8"/>
<reference evidence="2 3" key="1">
    <citation type="submission" date="2018-11" db="EMBL/GenBank/DDBJ databases">
        <authorList>
            <consortium name="Pathogen Informatics"/>
        </authorList>
    </citation>
    <scope>NUCLEOTIDE SEQUENCE [LARGE SCALE GENOMIC DNA]</scope>
</reference>
<protein>
    <submittedName>
        <fullName evidence="2">Uncharacterized protein</fullName>
    </submittedName>
</protein>
<dbReference type="Proteomes" id="UP000270094">
    <property type="component" value="Unassembled WGS sequence"/>
</dbReference>
<evidence type="ECO:0000256" key="1">
    <source>
        <dbReference type="SAM" id="MobiDB-lite"/>
    </source>
</evidence>
<proteinExistence type="predicted"/>
<dbReference type="EMBL" id="UYYB01107176">
    <property type="protein sequence ID" value="VDM80037.1"/>
    <property type="molecule type" value="Genomic_DNA"/>
</dbReference>
<accession>A0A3P7JUY8</accession>
<sequence>MDDLAKCLPAGRQENGSNSSDTEPIQEKNNLDNVVIKRAVTFDDHDEDATREAPLILNSRKMSNGNGNVKRSIPPTLKPVVDARLNSPEPSRCPNAAPGRKLCRIRRSGRHSKYVNRVKYKTSCSREKFLLMALETENNNLETFTELWKKVDREKKVEQKLRCRVNDEGSSDNADKPERKISSGSHVRLPLSHVSYSVILVEMLLAYQTRVKCGLGDNDSIYFPPIG</sequence>